<reference evidence="12" key="1">
    <citation type="submission" date="2023-01" db="EMBL/GenBank/DDBJ databases">
        <title>Oxazolidinone resistance genes in florfenicol resistant enterococci from beef cattle and veal calves at slaughter.</title>
        <authorList>
            <person name="Biggel M."/>
        </authorList>
    </citation>
    <scope>NUCLEOTIDE SEQUENCE</scope>
    <source>
        <strain evidence="12">K204-1</strain>
    </source>
</reference>
<evidence type="ECO:0000256" key="1">
    <source>
        <dbReference type="ARBA" id="ARBA00001614"/>
    </source>
</evidence>
<dbReference type="GO" id="GO:0033499">
    <property type="term" value="P:galactose catabolic process via UDP-galactose, Leloir pathway"/>
    <property type="evidence" value="ECO:0007669"/>
    <property type="project" value="TreeGrafter"/>
</dbReference>
<evidence type="ECO:0000256" key="5">
    <source>
        <dbReference type="ARBA" id="ARBA00014165"/>
    </source>
</evidence>
<dbReference type="InterPro" id="IPR015443">
    <property type="entry name" value="Aldose_1-epimerase"/>
</dbReference>
<organism evidence="12 13">
    <name type="scientific">Vagococcus lutrae</name>
    <dbReference type="NCBI Taxonomy" id="81947"/>
    <lineage>
        <taxon>Bacteria</taxon>
        <taxon>Bacillati</taxon>
        <taxon>Bacillota</taxon>
        <taxon>Bacilli</taxon>
        <taxon>Lactobacillales</taxon>
        <taxon>Enterococcaceae</taxon>
        <taxon>Vagococcus</taxon>
    </lineage>
</organism>
<proteinExistence type="inferred from homology"/>
<evidence type="ECO:0000256" key="9">
    <source>
        <dbReference type="PIRSR" id="PIRSR005096-1"/>
    </source>
</evidence>
<dbReference type="PIRSF" id="PIRSF005096">
    <property type="entry name" value="GALM"/>
    <property type="match status" value="1"/>
</dbReference>
<dbReference type="Proteomes" id="UP001179600">
    <property type="component" value="Chromosome"/>
</dbReference>
<dbReference type="GO" id="GO:0005737">
    <property type="term" value="C:cytoplasm"/>
    <property type="evidence" value="ECO:0007669"/>
    <property type="project" value="TreeGrafter"/>
</dbReference>
<comment type="pathway">
    <text evidence="2 8">Carbohydrate metabolism; hexose metabolism.</text>
</comment>
<feature type="binding site" evidence="10">
    <location>
        <position position="250"/>
    </location>
    <ligand>
        <name>beta-D-galactose</name>
        <dbReference type="ChEBI" id="CHEBI:27667"/>
    </ligand>
</feature>
<feature type="binding site" evidence="11">
    <location>
        <begin position="176"/>
        <end position="178"/>
    </location>
    <ligand>
        <name>beta-D-galactose</name>
        <dbReference type="ChEBI" id="CHEBI:27667"/>
    </ligand>
</feature>
<dbReference type="GO" id="GO:0030246">
    <property type="term" value="F:carbohydrate binding"/>
    <property type="evidence" value="ECO:0007669"/>
    <property type="project" value="InterPro"/>
</dbReference>
<feature type="active site" description="Proton acceptor" evidence="9">
    <location>
        <position position="313"/>
    </location>
</feature>
<evidence type="ECO:0000313" key="13">
    <source>
        <dbReference type="Proteomes" id="UP001179600"/>
    </source>
</evidence>
<feature type="active site" description="Proton donor" evidence="9">
    <location>
        <position position="176"/>
    </location>
</feature>
<evidence type="ECO:0000256" key="8">
    <source>
        <dbReference type="PIRNR" id="PIRNR005096"/>
    </source>
</evidence>
<dbReference type="NCBIfam" id="NF008277">
    <property type="entry name" value="PRK11055.1"/>
    <property type="match status" value="1"/>
</dbReference>
<dbReference type="GO" id="GO:0004034">
    <property type="term" value="F:aldose 1-epimerase activity"/>
    <property type="evidence" value="ECO:0007669"/>
    <property type="project" value="UniProtKB-EC"/>
</dbReference>
<dbReference type="EC" id="5.1.3.3" evidence="4 8"/>
<dbReference type="InterPro" id="IPR047215">
    <property type="entry name" value="Galactose_mutarotase-like"/>
</dbReference>
<gene>
    <name evidence="12" type="ORF">PML95_04730</name>
</gene>
<evidence type="ECO:0000256" key="4">
    <source>
        <dbReference type="ARBA" id="ARBA00013185"/>
    </source>
</evidence>
<evidence type="ECO:0000313" key="12">
    <source>
        <dbReference type="EMBL" id="WCG23533.1"/>
    </source>
</evidence>
<dbReference type="AlphaFoldDB" id="A0AAE9XGA5"/>
<evidence type="ECO:0000256" key="6">
    <source>
        <dbReference type="ARBA" id="ARBA00023235"/>
    </source>
</evidence>
<protein>
    <recommendedName>
        <fullName evidence="5 8">Aldose 1-epimerase</fullName>
        <ecNumber evidence="4 8">5.1.3.3</ecNumber>
    </recommendedName>
</protein>
<evidence type="ECO:0000256" key="2">
    <source>
        <dbReference type="ARBA" id="ARBA00005028"/>
    </source>
</evidence>
<dbReference type="CDD" id="cd09019">
    <property type="entry name" value="galactose_mutarotase_like"/>
    <property type="match status" value="1"/>
</dbReference>
<dbReference type="InterPro" id="IPR018052">
    <property type="entry name" value="Ald1_epimerase_CS"/>
</dbReference>
<dbReference type="SUPFAM" id="SSF74650">
    <property type="entry name" value="Galactose mutarotase-like"/>
    <property type="match status" value="1"/>
</dbReference>
<dbReference type="RefSeq" id="WP_272163705.1">
    <property type="nucleotide sequence ID" value="NZ_CP116507.1"/>
</dbReference>
<evidence type="ECO:0000256" key="11">
    <source>
        <dbReference type="PIRSR" id="PIRSR005096-3"/>
    </source>
</evidence>
<dbReference type="PROSITE" id="PS00545">
    <property type="entry name" value="ALDOSE_1_EPIMERASE"/>
    <property type="match status" value="1"/>
</dbReference>
<dbReference type="PANTHER" id="PTHR10091:SF0">
    <property type="entry name" value="GALACTOSE MUTAROTASE"/>
    <property type="match status" value="1"/>
</dbReference>
<evidence type="ECO:0000256" key="10">
    <source>
        <dbReference type="PIRSR" id="PIRSR005096-2"/>
    </source>
</evidence>
<dbReference type="Gene3D" id="2.70.98.10">
    <property type="match status" value="1"/>
</dbReference>
<dbReference type="PANTHER" id="PTHR10091">
    <property type="entry name" value="ALDOSE-1-EPIMERASE"/>
    <property type="match status" value="1"/>
</dbReference>
<keyword evidence="7 8" id="KW-0119">Carbohydrate metabolism</keyword>
<accession>A0AAE9XGA5</accession>
<keyword evidence="6 8" id="KW-0413">Isomerase</keyword>
<evidence type="ECO:0000256" key="3">
    <source>
        <dbReference type="ARBA" id="ARBA00006206"/>
    </source>
</evidence>
<comment type="catalytic activity">
    <reaction evidence="1 8">
        <text>alpha-D-glucose = beta-D-glucose</text>
        <dbReference type="Rhea" id="RHEA:10264"/>
        <dbReference type="ChEBI" id="CHEBI:15903"/>
        <dbReference type="ChEBI" id="CHEBI:17925"/>
        <dbReference type="EC" id="5.1.3.3"/>
    </reaction>
</comment>
<sequence length="352" mass="39527">MKLETKAFGLEDVFCYSFINEKGEVFSATNLGARVVSWKVLDKNQRLIETVLGMDSATEYLEKDPYIGATIGRVAGRIANGRYTYDNQTVQLTQNEQGNTLHGGPHSFEEAVWEAEATVENGLGKLVFHLFSPAGENGFPGDLNVKVTYTISEDMTWQIDYEAKTNETTLFNPTNHVYFNLNGHYEQMIDNHLLYVNADRYVPLLANNLPIGKKQSVVGTAFDVRDDAGTRLEDVFSLTDEQVLAVGGYDHPFVLNQPSLEIPQASIKSLETGLTLSVYTDAASIVIFTLNLGDKTIMMREQEVRHHSGITFETQALPDAINQEDFGDIVLKPNDVFRSTTIYRWHEKNPHY</sequence>
<name>A0AAE9XGA5_9ENTE</name>
<dbReference type="InterPro" id="IPR011013">
    <property type="entry name" value="Gal_mutarotase_sf_dom"/>
</dbReference>
<dbReference type="Pfam" id="PF01263">
    <property type="entry name" value="Aldose_epim"/>
    <property type="match status" value="1"/>
</dbReference>
<dbReference type="InterPro" id="IPR014718">
    <property type="entry name" value="GH-type_carb-bd"/>
</dbReference>
<dbReference type="GO" id="GO:0006006">
    <property type="term" value="P:glucose metabolic process"/>
    <property type="evidence" value="ECO:0007669"/>
    <property type="project" value="TreeGrafter"/>
</dbReference>
<comment type="similarity">
    <text evidence="3 8">Belongs to the aldose epimerase family.</text>
</comment>
<dbReference type="InterPro" id="IPR008183">
    <property type="entry name" value="Aldose_1/G6P_1-epimerase"/>
</dbReference>
<dbReference type="EMBL" id="CP116507">
    <property type="protein sequence ID" value="WCG23533.1"/>
    <property type="molecule type" value="Genomic_DNA"/>
</dbReference>
<evidence type="ECO:0000256" key="7">
    <source>
        <dbReference type="ARBA" id="ARBA00023277"/>
    </source>
</evidence>